<proteinExistence type="predicted"/>
<reference evidence="2 3" key="1">
    <citation type="submission" date="2019-09" db="EMBL/GenBank/DDBJ databases">
        <authorList>
            <person name="Kritzky A."/>
            <person name="Schelkanova E.Y."/>
            <person name="Alkhova Z.V."/>
            <person name="Smirnova N.I."/>
        </authorList>
    </citation>
    <scope>NUCLEOTIDE SEQUENCE [LARGE SCALE GENOMIC DNA]</scope>
    <source>
        <strain evidence="2 3">M1526</strain>
    </source>
</reference>
<feature type="domain" description="N-acetyltransferase" evidence="1">
    <location>
        <begin position="1"/>
        <end position="134"/>
    </location>
</feature>
<gene>
    <name evidence="2" type="ORF">F0M16_20985</name>
</gene>
<dbReference type="Pfam" id="PF00583">
    <property type="entry name" value="Acetyltransf_1"/>
    <property type="match status" value="1"/>
</dbReference>
<dbReference type="Proteomes" id="UP000323225">
    <property type="component" value="Unassembled WGS sequence"/>
</dbReference>
<dbReference type="GO" id="GO:0016747">
    <property type="term" value="F:acyltransferase activity, transferring groups other than amino-acyl groups"/>
    <property type="evidence" value="ECO:0007669"/>
    <property type="project" value="InterPro"/>
</dbReference>
<dbReference type="Gene3D" id="3.40.630.30">
    <property type="match status" value="1"/>
</dbReference>
<sequence length="144" mass="16668">MSHYIAENHEFGELRGVYTSSAEDQFMIDDAIDMTSDFDERFMTDFLTVVEQNFEQVSFLTKIYVNPEHRGHGFGAQMLDSFLDKVKESELIFLLARVSNPQAKGFDLIDFYCDRGFCPIKLSDGDLLMVDKKNFDLFKTTLDF</sequence>
<evidence type="ECO:0000313" key="3">
    <source>
        <dbReference type="Proteomes" id="UP000323225"/>
    </source>
</evidence>
<protein>
    <submittedName>
        <fullName evidence="2">GNAT family N-acetyltransferase</fullName>
    </submittedName>
</protein>
<accession>A0A5Q6PDM5</accession>
<keyword evidence="2" id="KW-0808">Transferase</keyword>
<organism evidence="2 3">
    <name type="scientific">Vibrio cholerae</name>
    <dbReference type="NCBI Taxonomy" id="666"/>
    <lineage>
        <taxon>Bacteria</taxon>
        <taxon>Pseudomonadati</taxon>
        <taxon>Pseudomonadota</taxon>
        <taxon>Gammaproteobacteria</taxon>
        <taxon>Vibrionales</taxon>
        <taxon>Vibrionaceae</taxon>
        <taxon>Vibrio</taxon>
    </lineage>
</organism>
<dbReference type="PROSITE" id="PS51186">
    <property type="entry name" value="GNAT"/>
    <property type="match status" value="1"/>
</dbReference>
<comment type="caution">
    <text evidence="2">The sequence shown here is derived from an EMBL/GenBank/DDBJ whole genome shotgun (WGS) entry which is preliminary data.</text>
</comment>
<name>A0A5Q6PDM5_VIBCL</name>
<dbReference type="EMBL" id="VUAA01000038">
    <property type="protein sequence ID" value="KAA1252810.1"/>
    <property type="molecule type" value="Genomic_DNA"/>
</dbReference>
<dbReference type="InterPro" id="IPR000182">
    <property type="entry name" value="GNAT_dom"/>
</dbReference>
<dbReference type="AlphaFoldDB" id="A0A5Q6PDM5"/>
<dbReference type="InterPro" id="IPR016181">
    <property type="entry name" value="Acyl_CoA_acyltransferase"/>
</dbReference>
<dbReference type="SUPFAM" id="SSF55729">
    <property type="entry name" value="Acyl-CoA N-acyltransferases (Nat)"/>
    <property type="match status" value="1"/>
</dbReference>
<evidence type="ECO:0000259" key="1">
    <source>
        <dbReference type="PROSITE" id="PS51186"/>
    </source>
</evidence>
<evidence type="ECO:0000313" key="2">
    <source>
        <dbReference type="EMBL" id="KAA1252810.1"/>
    </source>
</evidence>